<proteinExistence type="predicted"/>
<dbReference type="InterPro" id="IPR004843">
    <property type="entry name" value="Calcineurin-like_PHP"/>
</dbReference>
<evidence type="ECO:0000313" key="3">
    <source>
        <dbReference type="EMBL" id="MBM6921428.1"/>
    </source>
</evidence>
<sequence length="273" mass="30471">MKRRLLRVLWGLAGVLLVIFGVFFYAWQIEPSLLHTVQYEVKTSHAVPVKIAFFTDTHFGKDDTPDRLARIVEEINAQKPNMVLFGGDFFDSYWRDASQIDVNLIAEKLRAIEAPYKYAVWGNHDIGGGAVRVYEQLMEAGGFTLLKNETAEIGELSVRVVGMDDWMLGEPDNVLRVSDDNYTNIFLTHEPDDAPLFAENGADLILAGHTHGGQIFVPFFGQKFLPPGGRHYVKGQYDIDGVPLVVSCGIGTTKLPARFLNIPEICVLTLSDQ</sequence>
<dbReference type="RefSeq" id="WP_204447375.1">
    <property type="nucleotide sequence ID" value="NZ_JACJKY010000016.1"/>
</dbReference>
<dbReference type="PANTHER" id="PTHR31302:SF25">
    <property type="entry name" value="PHOSPHOESTERASE"/>
    <property type="match status" value="1"/>
</dbReference>
<dbReference type="SUPFAM" id="SSF56300">
    <property type="entry name" value="Metallo-dependent phosphatases"/>
    <property type="match status" value="1"/>
</dbReference>
<accession>A0A938X7M6</accession>
<evidence type="ECO:0000313" key="4">
    <source>
        <dbReference type="Proteomes" id="UP000774750"/>
    </source>
</evidence>
<dbReference type="AlphaFoldDB" id="A0A938X7M6"/>
<dbReference type="GO" id="GO:0008758">
    <property type="term" value="F:UDP-2,3-diacylglucosamine hydrolase activity"/>
    <property type="evidence" value="ECO:0007669"/>
    <property type="project" value="TreeGrafter"/>
</dbReference>
<protein>
    <submittedName>
        <fullName evidence="3">Metallophosphoesterase</fullName>
    </submittedName>
</protein>
<dbReference type="Pfam" id="PF00149">
    <property type="entry name" value="Metallophos"/>
    <property type="match status" value="1"/>
</dbReference>
<evidence type="ECO:0000259" key="2">
    <source>
        <dbReference type="Pfam" id="PF00149"/>
    </source>
</evidence>
<reference evidence="3" key="1">
    <citation type="submission" date="2020-08" db="EMBL/GenBank/DDBJ databases">
        <authorList>
            <person name="Cejkova D."/>
            <person name="Kubasova T."/>
            <person name="Jahodarova E."/>
            <person name="Rychlik I."/>
        </authorList>
    </citation>
    <scope>NUCLEOTIDE SEQUENCE</scope>
    <source>
        <strain evidence="3">An559</strain>
    </source>
</reference>
<keyword evidence="1" id="KW-0472">Membrane</keyword>
<dbReference type="PANTHER" id="PTHR31302">
    <property type="entry name" value="TRANSMEMBRANE PROTEIN WITH METALLOPHOSPHOESTERASE DOMAIN-RELATED"/>
    <property type="match status" value="1"/>
</dbReference>
<dbReference type="Proteomes" id="UP000774750">
    <property type="component" value="Unassembled WGS sequence"/>
</dbReference>
<dbReference type="CDD" id="cd07385">
    <property type="entry name" value="MPP_YkuE_C"/>
    <property type="match status" value="1"/>
</dbReference>
<evidence type="ECO:0000256" key="1">
    <source>
        <dbReference type="SAM" id="Phobius"/>
    </source>
</evidence>
<comment type="caution">
    <text evidence="3">The sequence shown here is derived from an EMBL/GenBank/DDBJ whole genome shotgun (WGS) entry which is preliminary data.</text>
</comment>
<dbReference type="EMBL" id="JACJKY010000016">
    <property type="protein sequence ID" value="MBM6921428.1"/>
    <property type="molecule type" value="Genomic_DNA"/>
</dbReference>
<gene>
    <name evidence="3" type="ORF">H6A12_09700</name>
</gene>
<reference evidence="3" key="2">
    <citation type="journal article" date="2021" name="Sci. Rep.">
        <title>The distribution of antibiotic resistance genes in chicken gut microbiota commensals.</title>
        <authorList>
            <person name="Juricova H."/>
            <person name="Matiasovicova J."/>
            <person name="Kubasova T."/>
            <person name="Cejkova D."/>
            <person name="Rychlik I."/>
        </authorList>
    </citation>
    <scope>NUCLEOTIDE SEQUENCE</scope>
    <source>
        <strain evidence="3">An559</strain>
    </source>
</reference>
<name>A0A938X7M6_9FIRM</name>
<dbReference type="InterPro" id="IPR029052">
    <property type="entry name" value="Metallo-depent_PP-like"/>
</dbReference>
<dbReference type="InterPro" id="IPR051158">
    <property type="entry name" value="Metallophosphoesterase_sf"/>
</dbReference>
<dbReference type="Gene3D" id="3.60.21.10">
    <property type="match status" value="1"/>
</dbReference>
<feature type="transmembrane region" description="Helical" evidence="1">
    <location>
        <begin position="7"/>
        <end position="27"/>
    </location>
</feature>
<dbReference type="GO" id="GO:0009245">
    <property type="term" value="P:lipid A biosynthetic process"/>
    <property type="evidence" value="ECO:0007669"/>
    <property type="project" value="TreeGrafter"/>
</dbReference>
<dbReference type="GO" id="GO:0016020">
    <property type="term" value="C:membrane"/>
    <property type="evidence" value="ECO:0007669"/>
    <property type="project" value="GOC"/>
</dbReference>
<organism evidence="3 4">
    <name type="scientific">Merdimmobilis hominis</name>
    <dbReference type="NCBI Taxonomy" id="2897707"/>
    <lineage>
        <taxon>Bacteria</taxon>
        <taxon>Bacillati</taxon>
        <taxon>Bacillota</taxon>
        <taxon>Clostridia</taxon>
        <taxon>Eubacteriales</taxon>
        <taxon>Oscillospiraceae</taxon>
        <taxon>Merdimmobilis</taxon>
    </lineage>
</organism>
<keyword evidence="1" id="KW-1133">Transmembrane helix</keyword>
<keyword evidence="1" id="KW-0812">Transmembrane</keyword>
<feature type="domain" description="Calcineurin-like phosphoesterase" evidence="2">
    <location>
        <begin position="50"/>
        <end position="212"/>
    </location>
</feature>
<keyword evidence="4" id="KW-1185">Reference proteome</keyword>